<dbReference type="GO" id="GO:0047474">
    <property type="term" value="F:long-chain fatty acid--protein ligase activity"/>
    <property type="evidence" value="ECO:0007669"/>
    <property type="project" value="InterPro"/>
</dbReference>
<evidence type="ECO:0000313" key="2">
    <source>
        <dbReference type="EMBL" id="XDJ41114.1"/>
    </source>
</evidence>
<dbReference type="EMBL" id="CP158252">
    <property type="protein sequence ID" value="XDJ41114.1"/>
    <property type="molecule type" value="Genomic_DNA"/>
</dbReference>
<dbReference type="RefSeq" id="WP_368643071.1">
    <property type="nucleotide sequence ID" value="NZ_CP158252.1"/>
</dbReference>
<protein>
    <submittedName>
        <fullName evidence="2">Acyl-protein synthetase</fullName>
    </submittedName>
</protein>
<reference evidence="2" key="1">
    <citation type="submission" date="2024-05" db="EMBL/GenBank/DDBJ databases">
        <authorList>
            <person name="Luo Y.-C."/>
            <person name="Nicholds J."/>
            <person name="Mortimer T."/>
            <person name="Maboni G."/>
        </authorList>
    </citation>
    <scope>NUCLEOTIDE SEQUENCE</scope>
    <source>
        <strain evidence="2">153920</strain>
    </source>
</reference>
<proteinExistence type="predicted"/>
<dbReference type="Pfam" id="PF04443">
    <property type="entry name" value="LuxE"/>
    <property type="match status" value="1"/>
</dbReference>
<organism evidence="2">
    <name type="scientific">Castellaniella ginsengisoli</name>
    <dbReference type="NCBI Taxonomy" id="546114"/>
    <lineage>
        <taxon>Bacteria</taxon>
        <taxon>Pseudomonadati</taxon>
        <taxon>Pseudomonadota</taxon>
        <taxon>Betaproteobacteria</taxon>
        <taxon>Burkholderiales</taxon>
        <taxon>Alcaligenaceae</taxon>
        <taxon>Castellaniella</taxon>
    </lineage>
</organism>
<accession>A0AB39CGP3</accession>
<dbReference type="AlphaFoldDB" id="A0AB39CGP3"/>
<sequence length="383" mass="42042">MNADWFASPLYADEPEARQARLLETLCEQMGQGAQVCEPFRRFLEGRQWLPLSEVRALEDLPFLPVSVFKRPEPLSFLDNGQVYRILNSSATTGQQPSRIAIDRHTAKLMTRGVTAILADFIGSYRRPYLVIDCAPDSGGAASARGAAVQGLMAFATEVCYALRPAQNREREKSGPDDLVLDIEQIRKFLQKYRDTDVVVYGFTYMLYLHLGGGLPSSAQALGNLSDEYGLPLLPKAHILHSGGWKRLQQLAIGKSMFGSRVAASLGTKAHAVLDYYGMVEQLGVVYPDCSQGNKHAPRFAEVIVRDPLTWAPCGAGQTGIIQVLSALSPSFPGQSLLTEDMALVVHEDGCACGRRGIAFRFAGRVPKAEVRGCSDVHQRRRT</sequence>
<gene>
    <name evidence="2" type="ORF">ABRY99_09120</name>
</gene>
<dbReference type="GO" id="GO:0008218">
    <property type="term" value="P:bioluminescence"/>
    <property type="evidence" value="ECO:0007669"/>
    <property type="project" value="InterPro"/>
</dbReference>
<dbReference type="InterPro" id="IPR007534">
    <property type="entry name" value="LuxE"/>
</dbReference>
<evidence type="ECO:0000259" key="1">
    <source>
        <dbReference type="Pfam" id="PF04443"/>
    </source>
</evidence>
<name>A0AB39CGP3_9BURK</name>
<feature type="domain" description="Acyl-protein synthetase LuxE" evidence="1">
    <location>
        <begin position="26"/>
        <end position="379"/>
    </location>
</feature>